<evidence type="ECO:0000313" key="1">
    <source>
        <dbReference type="EMBL" id="SKC20493.1"/>
    </source>
</evidence>
<name>A0A1T5HIJ2_9BACT</name>
<dbReference type="RefSeq" id="WP_079558067.1">
    <property type="nucleotide sequence ID" value="NZ_CP021904.1"/>
</dbReference>
<evidence type="ECO:0000313" key="2">
    <source>
        <dbReference type="Proteomes" id="UP000191055"/>
    </source>
</evidence>
<dbReference type="Proteomes" id="UP000191055">
    <property type="component" value="Unassembled WGS sequence"/>
</dbReference>
<dbReference type="EMBL" id="FUYV01000013">
    <property type="protein sequence ID" value="SKC20493.1"/>
    <property type="molecule type" value="Genomic_DNA"/>
</dbReference>
<dbReference type="AlphaFoldDB" id="A0A1T5HIJ2"/>
<gene>
    <name evidence="1" type="ORF">SAMN03080601_02352</name>
</gene>
<keyword evidence="2" id="KW-1185">Reference proteome</keyword>
<organism evidence="1 2">
    <name type="scientific">Alkalitalea saponilacus</name>
    <dbReference type="NCBI Taxonomy" id="889453"/>
    <lineage>
        <taxon>Bacteria</taxon>
        <taxon>Pseudomonadati</taxon>
        <taxon>Bacteroidota</taxon>
        <taxon>Bacteroidia</taxon>
        <taxon>Marinilabiliales</taxon>
        <taxon>Marinilabiliaceae</taxon>
        <taxon>Alkalitalea</taxon>
    </lineage>
</organism>
<proteinExistence type="predicted"/>
<accession>A0A1T5HIJ2</accession>
<reference evidence="1 2" key="1">
    <citation type="submission" date="2017-02" db="EMBL/GenBank/DDBJ databases">
        <authorList>
            <person name="Peterson S.W."/>
        </authorList>
    </citation>
    <scope>NUCLEOTIDE SEQUENCE [LARGE SCALE GENOMIC DNA]</scope>
    <source>
        <strain evidence="1 2">DSM 24412</strain>
    </source>
</reference>
<dbReference type="KEGG" id="asx:CDL62_02940"/>
<sequence length="180" mass="20507">MKNKKVLFFGANLFFALILLNCSGSKEPHIGEWKSASSSGELNYLILNKDNKAILSMDGMRMGGDNYTLVDTGIEIKMEITYEIDYEKDPIWIDFSMYPVDVKFSEGSESLTSEQKQLVKEMILSEKERNPSMDKGIIRFLSHNQMEFQGSEGGWENPLASRPTEFNSESSVYVLFSKEK</sequence>
<protein>
    <submittedName>
        <fullName evidence="1">Uncharacterized protein</fullName>
    </submittedName>
</protein>
<dbReference type="STRING" id="889453.SAMN03080601_02352"/>